<reference evidence="1 2" key="1">
    <citation type="submission" date="2023-07" db="EMBL/GenBank/DDBJ databases">
        <title>Novel species in genus Planococcus.</title>
        <authorList>
            <person name="Ning S."/>
        </authorList>
    </citation>
    <scope>NUCLEOTIDE SEQUENCE [LARGE SCALE GENOMIC DNA]</scope>
    <source>
        <strain evidence="1 2">N017</strain>
    </source>
</reference>
<accession>A0ABT8NAG4</accession>
<keyword evidence="2" id="KW-1185">Reference proteome</keyword>
<name>A0ABT8NAG4_9BACL</name>
<evidence type="ECO:0000313" key="1">
    <source>
        <dbReference type="EMBL" id="MDN7244669.1"/>
    </source>
</evidence>
<gene>
    <name evidence="1" type="ORF">QWY13_04110</name>
</gene>
<organism evidence="1 2">
    <name type="scientific">Planococcus shenhongbingii</name>
    <dbReference type="NCBI Taxonomy" id="3058398"/>
    <lineage>
        <taxon>Bacteria</taxon>
        <taxon>Bacillati</taxon>
        <taxon>Bacillota</taxon>
        <taxon>Bacilli</taxon>
        <taxon>Bacillales</taxon>
        <taxon>Caryophanaceae</taxon>
        <taxon>Planococcus</taxon>
    </lineage>
</organism>
<dbReference type="Proteomes" id="UP001172142">
    <property type="component" value="Unassembled WGS sequence"/>
</dbReference>
<evidence type="ECO:0000313" key="2">
    <source>
        <dbReference type="Proteomes" id="UP001172142"/>
    </source>
</evidence>
<proteinExistence type="predicted"/>
<dbReference type="RefSeq" id="WP_301855138.1">
    <property type="nucleotide sequence ID" value="NZ_JAUJWU010000001.1"/>
</dbReference>
<protein>
    <submittedName>
        <fullName evidence="1">Uncharacterized protein</fullName>
    </submittedName>
</protein>
<dbReference type="EMBL" id="JAUJWU010000001">
    <property type="protein sequence ID" value="MDN7244669.1"/>
    <property type="molecule type" value="Genomic_DNA"/>
</dbReference>
<comment type="caution">
    <text evidence="1">The sequence shown here is derived from an EMBL/GenBank/DDBJ whole genome shotgun (WGS) entry which is preliminary data.</text>
</comment>
<sequence length="133" mass="15702">MADNWYADLYGEEAFNRMIEELSERGLWDVNRQGEKYRIRVCEQENTLIIDLYDRKTGEGSDRIFPVGGFNMEQREEIADKALAYAEQDLPIMWEVIISPMIGGYWEDEEWDVINVHGIDKSRINPSYLKFLK</sequence>